<reference evidence="8" key="1">
    <citation type="submission" date="2021-02" db="EMBL/GenBank/DDBJ databases">
        <title>Natronoglycomyces albus gen. nov., sp. nov, a haloalkaliphilic actinobacterium from a soda solonchak soil.</title>
        <authorList>
            <person name="Sorokin D.Y."/>
            <person name="Khijniak T.V."/>
            <person name="Zakharycheva A.P."/>
            <person name="Boueva O.V."/>
            <person name="Ariskina E.V."/>
            <person name="Hahnke R.L."/>
            <person name="Bunk B."/>
            <person name="Sproer C."/>
            <person name="Schumann P."/>
            <person name="Evtushenko L.I."/>
            <person name="Kublanov I.V."/>
        </authorList>
    </citation>
    <scope>NUCLEOTIDE SEQUENCE</scope>
    <source>
        <strain evidence="8">DSM 106290</strain>
    </source>
</reference>
<dbReference type="NCBIfam" id="TIGR00508">
    <property type="entry name" value="bioA"/>
    <property type="match status" value="1"/>
</dbReference>
<dbReference type="CDD" id="cd00610">
    <property type="entry name" value="OAT_like"/>
    <property type="match status" value="1"/>
</dbReference>
<sequence length="455" mass="48679">MSYSASREPTSSAAPSTDAWIERDAAAVWHPFTQHSTWVADEPTLVASAEGPWLIDLDGNRYLDGVSSLWVTTVGHCHPDINAAVKEQLDTLDHSTFLGTTHRPGIELAEALIDIAPQGEGPQLTKVFYAGDGSSAMEVALKMSYQYSTQTGHSRPKFVRLTSAYHGDTLGAVSAGGIDLFHQTYRPLLLQTIAAPSPGERHEGIDQDDHVAACTEELGRIMAEHGSEVCAIVLEPLMQGAAGMLNYPASYLQAARRLATEHGALLVCDEVATGIGRTGRMWSVEHAGIVPDLLACGKGITGGYLPLSAVLAAQHVWEGFLADGSTTPRTFFHGHTYTANPLCCAAALANLRIMREQDVVGQAAALGERLGELLAPLRDHPGVKEIRRHGTMIGVEVVDRGPRTGFEVCQAVRGHGVWLRPLGNTVIVMPPLNLGEDETELLAGALIKGIDEVLT</sequence>
<dbReference type="AlphaFoldDB" id="A0A895XRG4"/>
<comment type="cofactor">
    <cofactor evidence="1 7">
        <name>pyridoxal 5'-phosphate</name>
        <dbReference type="ChEBI" id="CHEBI:597326"/>
    </cofactor>
</comment>
<dbReference type="UniPathway" id="UPA00078">
    <property type="reaction ID" value="UER00160"/>
</dbReference>
<keyword evidence="3 7" id="KW-0808">Transferase</keyword>
<dbReference type="PANTHER" id="PTHR42684">
    <property type="entry name" value="ADENOSYLMETHIONINE-8-AMINO-7-OXONONANOATE AMINOTRANSFERASE"/>
    <property type="match status" value="1"/>
</dbReference>
<feature type="site" description="Participates in the substrate recognition with KAPA and in a stacking interaction with the adenine ring of SAM" evidence="7">
    <location>
        <position position="32"/>
    </location>
</feature>
<comment type="caution">
    <text evidence="7">Lacks conserved residue(s) required for the propagation of feature annotation.</text>
</comment>
<dbReference type="InterPro" id="IPR015421">
    <property type="entry name" value="PyrdxlP-dep_Trfase_major"/>
</dbReference>
<comment type="similarity">
    <text evidence="7">Belongs to the class-III pyridoxal-phosphate-dependent aminotransferase family. BioA subfamily.</text>
</comment>
<dbReference type="Proteomes" id="UP000662939">
    <property type="component" value="Chromosome"/>
</dbReference>
<keyword evidence="6 7" id="KW-0663">Pyridoxal phosphate</keyword>
<comment type="function">
    <text evidence="7">Catalyzes the transfer of the alpha-amino group from S-adenosyl-L-methionine (SAM) to 7-keto-8-aminopelargonic acid (KAPA) to form 7,8-diaminopelargonic acid (DAPA). It is the only aminotransferase known to utilize SAM as an amino donor.</text>
</comment>
<evidence type="ECO:0000256" key="5">
    <source>
        <dbReference type="ARBA" id="ARBA00022756"/>
    </source>
</evidence>
<feature type="binding site" evidence="7">
    <location>
        <position position="420"/>
    </location>
    <ligand>
        <name>substrate</name>
    </ligand>
</feature>
<keyword evidence="5 7" id="KW-0093">Biotin biosynthesis</keyword>
<dbReference type="EMBL" id="CP070496">
    <property type="protein sequence ID" value="QSB06302.1"/>
    <property type="molecule type" value="Genomic_DNA"/>
</dbReference>
<evidence type="ECO:0000256" key="7">
    <source>
        <dbReference type="HAMAP-Rule" id="MF_00834"/>
    </source>
</evidence>
<comment type="pathway">
    <text evidence="7">Cofactor biosynthesis; biotin biosynthesis; 7,8-diaminononanoate from 8-amino-7-oxononanoate (SAM route): step 1/1.</text>
</comment>
<dbReference type="InterPro" id="IPR049704">
    <property type="entry name" value="Aminotrans_3_PPA_site"/>
</dbReference>
<dbReference type="Pfam" id="PF00202">
    <property type="entry name" value="Aminotran_3"/>
    <property type="match status" value="1"/>
</dbReference>
<dbReference type="Gene3D" id="3.90.1150.10">
    <property type="entry name" value="Aspartate Aminotransferase, domain 1"/>
    <property type="match status" value="1"/>
</dbReference>
<dbReference type="KEGG" id="nav:JQS30_05175"/>
<evidence type="ECO:0000313" key="8">
    <source>
        <dbReference type="EMBL" id="QSB06302.1"/>
    </source>
</evidence>
<evidence type="ECO:0000256" key="3">
    <source>
        <dbReference type="ARBA" id="ARBA00022679"/>
    </source>
</evidence>
<keyword evidence="9" id="KW-1185">Reference proteome</keyword>
<feature type="binding site" evidence="7">
    <location>
        <begin position="335"/>
        <end position="336"/>
    </location>
    <ligand>
        <name>pyridoxal 5'-phosphate</name>
        <dbReference type="ChEBI" id="CHEBI:597326"/>
    </ligand>
</feature>
<dbReference type="FunFam" id="3.40.640.10:FF:000004">
    <property type="entry name" value="Acetylornithine aminotransferase"/>
    <property type="match status" value="1"/>
</dbReference>
<protein>
    <recommendedName>
        <fullName evidence="7">Adenosylmethionine-8-amino-7-oxononanoate aminotransferase</fullName>
        <ecNumber evidence="7">2.6.1.62</ecNumber>
    </recommendedName>
    <alternativeName>
        <fullName evidence="7">7,8-diamino-pelargonic acid aminotransferase</fullName>
        <shortName evidence="7">DAPA AT</shortName>
        <shortName evidence="7">DAPA aminotransferase</shortName>
    </alternativeName>
    <alternativeName>
        <fullName evidence="7">7,8-diaminononanoate synthase</fullName>
        <shortName evidence="7">DANS</shortName>
    </alternativeName>
    <alternativeName>
        <fullName evidence="7">Diaminopelargonic acid synthase</fullName>
    </alternativeName>
</protein>
<keyword evidence="4 7" id="KW-0949">S-adenosyl-L-methionine</keyword>
<comment type="subunit">
    <text evidence="7">Homodimer.</text>
</comment>
<gene>
    <name evidence="7 8" type="primary">bioA</name>
    <name evidence="8" type="ORF">JQS30_05175</name>
</gene>
<dbReference type="HAMAP" id="MF_00834">
    <property type="entry name" value="BioA"/>
    <property type="match status" value="1"/>
</dbReference>
<name>A0A895XRG4_9ACTN</name>
<dbReference type="PANTHER" id="PTHR42684:SF17">
    <property type="entry name" value="ADENOSYLMETHIONINE-8-AMINO-7-OXONONANOATE AMINOTRANSFERASE"/>
    <property type="match status" value="1"/>
</dbReference>
<proteinExistence type="inferred from homology"/>
<dbReference type="GO" id="GO:0030170">
    <property type="term" value="F:pyridoxal phosphate binding"/>
    <property type="evidence" value="ECO:0007669"/>
    <property type="project" value="UniProtKB-UniRule"/>
</dbReference>
<evidence type="ECO:0000256" key="2">
    <source>
        <dbReference type="ARBA" id="ARBA00022576"/>
    </source>
</evidence>
<organism evidence="8 9">
    <name type="scientific">Natronoglycomyces albus</name>
    <dbReference type="NCBI Taxonomy" id="2811108"/>
    <lineage>
        <taxon>Bacteria</taxon>
        <taxon>Bacillati</taxon>
        <taxon>Actinomycetota</taxon>
        <taxon>Actinomycetes</taxon>
        <taxon>Glycomycetales</taxon>
        <taxon>Glycomycetaceae</taxon>
        <taxon>Natronoglycomyces</taxon>
    </lineage>
</organism>
<dbReference type="InterPro" id="IPR015424">
    <property type="entry name" value="PyrdxlP-dep_Trfase"/>
</dbReference>
<dbReference type="InterPro" id="IPR005815">
    <property type="entry name" value="BioA"/>
</dbReference>
<evidence type="ECO:0000313" key="9">
    <source>
        <dbReference type="Proteomes" id="UP000662939"/>
    </source>
</evidence>
<dbReference type="EC" id="2.6.1.62" evidence="7"/>
<comment type="subcellular location">
    <subcellularLocation>
        <location evidence="7">Cytoplasm</location>
    </subcellularLocation>
</comment>
<dbReference type="InterPro" id="IPR005814">
    <property type="entry name" value="Aminotrans_3"/>
</dbReference>
<dbReference type="SUPFAM" id="SSF53383">
    <property type="entry name" value="PLP-dependent transferases"/>
    <property type="match status" value="1"/>
</dbReference>
<feature type="modified residue" description="N6-(pyridoxal phosphate)lysine" evidence="7">
    <location>
        <position position="298"/>
    </location>
</feature>
<dbReference type="GO" id="GO:0004015">
    <property type="term" value="F:adenosylmethionine-8-amino-7-oxononanoate transaminase activity"/>
    <property type="evidence" value="ECO:0007669"/>
    <property type="project" value="UniProtKB-UniRule"/>
</dbReference>
<dbReference type="RefSeq" id="WP_213172311.1">
    <property type="nucleotide sequence ID" value="NZ_CP070496.1"/>
</dbReference>
<dbReference type="GO" id="GO:0005737">
    <property type="term" value="C:cytoplasm"/>
    <property type="evidence" value="ECO:0007669"/>
    <property type="project" value="UniProtKB-SubCell"/>
</dbReference>
<accession>A0A895XRG4</accession>
<evidence type="ECO:0000256" key="1">
    <source>
        <dbReference type="ARBA" id="ARBA00001933"/>
    </source>
</evidence>
<feature type="binding site" evidence="7">
    <location>
        <position position="334"/>
    </location>
    <ligand>
        <name>substrate</name>
    </ligand>
</feature>
<evidence type="ECO:0000256" key="6">
    <source>
        <dbReference type="ARBA" id="ARBA00022898"/>
    </source>
</evidence>
<feature type="binding site" evidence="7">
    <location>
        <position position="269"/>
    </location>
    <ligand>
        <name>pyridoxal 5'-phosphate</name>
        <dbReference type="ChEBI" id="CHEBI:597326"/>
    </ligand>
</feature>
<comment type="catalytic activity">
    <reaction evidence="7">
        <text>(8S)-8-amino-7-oxononanoate + S-adenosyl-L-methionine = S-adenosyl-4-methylsulfanyl-2-oxobutanoate + (7R,8S)-7,8-diammoniononanoate</text>
        <dbReference type="Rhea" id="RHEA:16861"/>
        <dbReference type="ChEBI" id="CHEBI:16490"/>
        <dbReference type="ChEBI" id="CHEBI:59789"/>
        <dbReference type="ChEBI" id="CHEBI:149468"/>
        <dbReference type="ChEBI" id="CHEBI:149469"/>
        <dbReference type="EC" id="2.6.1.62"/>
    </reaction>
</comment>
<dbReference type="Gene3D" id="3.40.640.10">
    <property type="entry name" value="Type I PLP-dependent aspartate aminotransferase-like (Major domain)"/>
    <property type="match status" value="1"/>
</dbReference>
<dbReference type="InterPro" id="IPR015422">
    <property type="entry name" value="PyrdxlP-dep_Trfase_small"/>
</dbReference>
<dbReference type="GO" id="GO:0009102">
    <property type="term" value="P:biotin biosynthetic process"/>
    <property type="evidence" value="ECO:0007669"/>
    <property type="project" value="UniProtKB-UniRule"/>
</dbReference>
<keyword evidence="2 7" id="KW-0032">Aminotransferase</keyword>
<dbReference type="PROSITE" id="PS00600">
    <property type="entry name" value="AA_TRANSFER_CLASS_3"/>
    <property type="match status" value="1"/>
</dbReference>
<dbReference type="PIRSF" id="PIRSF000521">
    <property type="entry name" value="Transaminase_4ab_Lys_Orn"/>
    <property type="match status" value="1"/>
</dbReference>
<keyword evidence="7" id="KW-0963">Cytoplasm</keyword>
<evidence type="ECO:0000256" key="4">
    <source>
        <dbReference type="ARBA" id="ARBA00022691"/>
    </source>
</evidence>
<feature type="binding site" evidence="7">
    <location>
        <begin position="133"/>
        <end position="134"/>
    </location>
    <ligand>
        <name>pyridoxal 5'-phosphate</name>
        <dbReference type="ChEBI" id="CHEBI:597326"/>
    </ligand>
</feature>
<feature type="binding site" evidence="7">
    <location>
        <position position="298"/>
    </location>
    <ligand>
        <name>substrate</name>
    </ligand>
</feature>
<feature type="binding site" evidence="7">
    <location>
        <position position="165"/>
    </location>
    <ligand>
        <name>substrate</name>
    </ligand>
</feature>